<gene>
    <name evidence="2" type="ORF">ABNG04_16000</name>
</gene>
<protein>
    <submittedName>
        <fullName evidence="2">Uncharacterized protein</fullName>
    </submittedName>
</protein>
<keyword evidence="1" id="KW-1133">Transmembrane helix</keyword>
<dbReference type="AlphaFoldDB" id="A0ABD5M955"/>
<evidence type="ECO:0000256" key="1">
    <source>
        <dbReference type="SAM" id="Phobius"/>
    </source>
</evidence>
<evidence type="ECO:0000313" key="3">
    <source>
        <dbReference type="Proteomes" id="UP001567572"/>
    </source>
</evidence>
<dbReference type="RefSeq" id="WP_371163369.1">
    <property type="nucleotide sequence ID" value="NZ_JBEDNX010000006.1"/>
</dbReference>
<keyword evidence="1" id="KW-0812">Transmembrane</keyword>
<keyword evidence="1" id="KW-0472">Membrane</keyword>
<comment type="caution">
    <text evidence="2">The sequence shown here is derived from an EMBL/GenBank/DDBJ whole genome shotgun (WGS) entry which is preliminary data.</text>
</comment>
<evidence type="ECO:0000313" key="2">
    <source>
        <dbReference type="EMBL" id="MEZ3165342.1"/>
    </source>
</evidence>
<feature type="transmembrane region" description="Helical" evidence="1">
    <location>
        <begin position="34"/>
        <end position="59"/>
    </location>
</feature>
<proteinExistence type="predicted"/>
<accession>A0ABD5M955</accession>
<reference evidence="2 3" key="1">
    <citation type="submission" date="2024-06" db="EMBL/GenBank/DDBJ databases">
        <title>Halorubrum miltondacostae sp. nov., a potential PHA producer isolated from an inland solar saltern in Rio Maior, Portugal.</title>
        <authorList>
            <person name="Albuquerque L."/>
            <person name="Viver T."/>
            <person name="Barroso C."/>
            <person name="Claudino R."/>
            <person name="Galvan M."/>
            <person name="Simoes G."/>
            <person name="Lobo Da Cunha A."/>
            <person name="Egas C."/>
        </authorList>
    </citation>
    <scope>NUCLEOTIDE SEQUENCE [LARGE SCALE GENOMIC DNA]</scope>
    <source>
        <strain evidence="2 3">RMP-11</strain>
    </source>
</reference>
<dbReference type="EMBL" id="JBEDNY010000007">
    <property type="protein sequence ID" value="MEZ3165342.1"/>
    <property type="molecule type" value="Genomic_DNA"/>
</dbReference>
<name>A0ABD5M955_9EURY</name>
<sequence>MPSDTSTAAAPIATGVLLAGTAARDAIQHGLEPWTTLALAGGLSAVAVGLGVLTGFRGFDSGRDDDGRRRTTVALAGLALTCVAVGARIALT</sequence>
<keyword evidence="3" id="KW-1185">Reference proteome</keyword>
<feature type="transmembrane region" description="Helical" evidence="1">
    <location>
        <begin position="71"/>
        <end position="91"/>
    </location>
</feature>
<organism evidence="2 3">
    <name type="scientific">Halorubrum miltondacostae</name>
    <dbReference type="NCBI Taxonomy" id="3076378"/>
    <lineage>
        <taxon>Archaea</taxon>
        <taxon>Methanobacteriati</taxon>
        <taxon>Methanobacteriota</taxon>
        <taxon>Stenosarchaea group</taxon>
        <taxon>Halobacteria</taxon>
        <taxon>Halobacteriales</taxon>
        <taxon>Haloferacaceae</taxon>
        <taxon>Halorubrum</taxon>
    </lineage>
</organism>
<dbReference type="Proteomes" id="UP001567572">
    <property type="component" value="Unassembled WGS sequence"/>
</dbReference>